<dbReference type="InterPro" id="IPR001394">
    <property type="entry name" value="Peptidase_C19_UCH"/>
</dbReference>
<evidence type="ECO:0000259" key="2">
    <source>
        <dbReference type="PROSITE" id="PS50235"/>
    </source>
</evidence>
<evidence type="ECO:0000313" key="4">
    <source>
        <dbReference type="Proteomes" id="UP000274822"/>
    </source>
</evidence>
<dbReference type="InterPro" id="IPR038765">
    <property type="entry name" value="Papain-like_cys_pep_sf"/>
</dbReference>
<feature type="compositionally biased region" description="Basic and acidic residues" evidence="1">
    <location>
        <begin position="169"/>
        <end position="199"/>
    </location>
</feature>
<protein>
    <recommendedName>
        <fullName evidence="2">USP domain-containing protein</fullName>
    </recommendedName>
</protein>
<proteinExistence type="predicted"/>
<organism evidence="3 4">
    <name type="scientific">Jimgerdemannia flammicorona</name>
    <dbReference type="NCBI Taxonomy" id="994334"/>
    <lineage>
        <taxon>Eukaryota</taxon>
        <taxon>Fungi</taxon>
        <taxon>Fungi incertae sedis</taxon>
        <taxon>Mucoromycota</taxon>
        <taxon>Mucoromycotina</taxon>
        <taxon>Endogonomycetes</taxon>
        <taxon>Endogonales</taxon>
        <taxon>Endogonaceae</taxon>
        <taxon>Jimgerdemannia</taxon>
    </lineage>
</organism>
<dbReference type="SUPFAM" id="SSF54001">
    <property type="entry name" value="Cysteine proteinases"/>
    <property type="match status" value="1"/>
</dbReference>
<evidence type="ECO:0000256" key="1">
    <source>
        <dbReference type="SAM" id="MobiDB-lite"/>
    </source>
</evidence>
<gene>
    <name evidence="3" type="ORF">BC938DRAFT_482227</name>
</gene>
<dbReference type="InterPro" id="IPR028889">
    <property type="entry name" value="USP"/>
</dbReference>
<feature type="region of interest" description="Disordered" evidence="1">
    <location>
        <begin position="145"/>
        <end position="206"/>
    </location>
</feature>
<dbReference type="PROSITE" id="PS50235">
    <property type="entry name" value="USP_3"/>
    <property type="match status" value="1"/>
</dbReference>
<keyword evidence="4" id="KW-1185">Reference proteome</keyword>
<dbReference type="GO" id="GO:0004843">
    <property type="term" value="F:cysteine-type deubiquitinase activity"/>
    <property type="evidence" value="ECO:0007669"/>
    <property type="project" value="InterPro"/>
</dbReference>
<dbReference type="GO" id="GO:0016579">
    <property type="term" value="P:protein deubiquitination"/>
    <property type="evidence" value="ECO:0007669"/>
    <property type="project" value="InterPro"/>
</dbReference>
<comment type="caution">
    <text evidence="3">The sequence shown here is derived from an EMBL/GenBank/DDBJ whole genome shotgun (WGS) entry which is preliminary data.</text>
</comment>
<feature type="domain" description="USP" evidence="2">
    <location>
        <begin position="1"/>
        <end position="85"/>
    </location>
</feature>
<dbReference type="EMBL" id="RBNJ01007066">
    <property type="protein sequence ID" value="RUS28160.1"/>
    <property type="molecule type" value="Genomic_DNA"/>
</dbReference>
<dbReference type="Gene3D" id="3.90.70.10">
    <property type="entry name" value="Cysteine proteinases"/>
    <property type="match status" value="1"/>
</dbReference>
<dbReference type="Proteomes" id="UP000274822">
    <property type="component" value="Unassembled WGS sequence"/>
</dbReference>
<reference evidence="3 4" key="1">
    <citation type="journal article" date="2018" name="New Phytol.">
        <title>Phylogenomics of Endogonaceae and evolution of mycorrhizas within Mucoromycota.</title>
        <authorList>
            <person name="Chang Y."/>
            <person name="Desiro A."/>
            <person name="Na H."/>
            <person name="Sandor L."/>
            <person name="Lipzen A."/>
            <person name="Clum A."/>
            <person name="Barry K."/>
            <person name="Grigoriev I.V."/>
            <person name="Martin F.M."/>
            <person name="Stajich J.E."/>
            <person name="Smith M.E."/>
            <person name="Bonito G."/>
            <person name="Spatafora J.W."/>
        </authorList>
    </citation>
    <scope>NUCLEOTIDE SEQUENCE [LARGE SCALE GENOMIC DNA]</scope>
    <source>
        <strain evidence="3 4">AD002</strain>
    </source>
</reference>
<sequence>MANPSYYKYFFCHLSVMIPKIQIECTSCGLFGPHHGHYQTVIRSNGQWLLFDDDVVQPIEESDIQKYFGDLPGTGSGYVLFYQSVNLDLNSLGLTSEPWTTNNTTISQDGVAATEASGTAVTVNGERASARHRALLSVGSEWGFGGEWGTDPDTGTGADVDIAAEEGEEGRRKGERKRGEEGEFECKRERGIGGGKEEQVAVVEEG</sequence>
<name>A0A433QEC9_9FUNG</name>
<accession>A0A433QEC9</accession>
<dbReference type="AlphaFoldDB" id="A0A433QEC9"/>
<evidence type="ECO:0000313" key="3">
    <source>
        <dbReference type="EMBL" id="RUS28160.1"/>
    </source>
</evidence>
<dbReference type="Pfam" id="PF00443">
    <property type="entry name" value="UCH"/>
    <property type="match status" value="1"/>
</dbReference>